<sequence>MWTAQNFESLSFPTEYPPNFVDEFPAKSPLSMFFIRN</sequence>
<dbReference type="EMBL" id="MTHB01000282">
    <property type="protein sequence ID" value="OXC72139.1"/>
    <property type="molecule type" value="Genomic_DNA"/>
</dbReference>
<dbReference type="AlphaFoldDB" id="A0A226WMV6"/>
<dbReference type="Proteomes" id="UP000214720">
    <property type="component" value="Unassembled WGS sequence"/>
</dbReference>
<evidence type="ECO:0000313" key="2">
    <source>
        <dbReference type="Proteomes" id="UP000214720"/>
    </source>
</evidence>
<protein>
    <submittedName>
        <fullName evidence="1">Uncharacterized protein</fullName>
    </submittedName>
</protein>
<comment type="caution">
    <text evidence="1">The sequence shown here is derived from an EMBL/GenBank/DDBJ whole genome shotgun (WGS) entry which is preliminary data.</text>
</comment>
<accession>A0A226WMV6</accession>
<evidence type="ECO:0000313" key="1">
    <source>
        <dbReference type="EMBL" id="OXC72139.1"/>
    </source>
</evidence>
<proteinExistence type="predicted"/>
<organism evidence="1 2">
    <name type="scientific">Caballeronia sordidicola</name>
    <name type="common">Burkholderia sordidicola</name>
    <dbReference type="NCBI Taxonomy" id="196367"/>
    <lineage>
        <taxon>Bacteria</taxon>
        <taxon>Pseudomonadati</taxon>
        <taxon>Pseudomonadota</taxon>
        <taxon>Betaproteobacteria</taxon>
        <taxon>Burkholderiales</taxon>
        <taxon>Burkholderiaceae</taxon>
        <taxon>Caballeronia</taxon>
    </lineage>
</organism>
<name>A0A226WMV6_CABSO</name>
<reference evidence="2" key="1">
    <citation type="submission" date="2017-01" db="EMBL/GenBank/DDBJ databases">
        <title>Genome Analysis of Deinococcus marmoris KOPRI26562.</title>
        <authorList>
            <person name="Kim J.H."/>
            <person name="Oh H.-M."/>
        </authorList>
    </citation>
    <scope>NUCLEOTIDE SEQUENCE [LARGE SCALE GENOMIC DNA]</scope>
    <source>
        <strain evidence="2">PAMC 26633</strain>
    </source>
</reference>
<gene>
    <name evidence="1" type="ORF">BSU04_43430</name>
</gene>